<dbReference type="InterPro" id="IPR000683">
    <property type="entry name" value="Gfo/Idh/MocA-like_OxRdtase_N"/>
</dbReference>
<dbReference type="PANTHER" id="PTHR43708">
    <property type="entry name" value="CONSERVED EXPRESSED OXIDOREDUCTASE (EUROFUNG)"/>
    <property type="match status" value="1"/>
</dbReference>
<dbReference type="InterPro" id="IPR051317">
    <property type="entry name" value="Gfo/Idh/MocA_oxidoreduct"/>
</dbReference>
<name>A0ABR3SCQ8_9PEZI</name>
<dbReference type="SUPFAM" id="SSF51735">
    <property type="entry name" value="NAD(P)-binding Rossmann-fold domains"/>
    <property type="match status" value="1"/>
</dbReference>
<gene>
    <name evidence="3" type="ORF">SLS56_011268</name>
</gene>
<dbReference type="Gene3D" id="3.40.50.720">
    <property type="entry name" value="NAD(P)-binding Rossmann-like Domain"/>
    <property type="match status" value="1"/>
</dbReference>
<proteinExistence type="predicted"/>
<dbReference type="SUPFAM" id="SSF55347">
    <property type="entry name" value="Glyceraldehyde-3-phosphate dehydrogenase-like, C-terminal domain"/>
    <property type="match status" value="1"/>
</dbReference>
<dbReference type="InterPro" id="IPR036291">
    <property type="entry name" value="NAD(P)-bd_dom_sf"/>
</dbReference>
<feature type="domain" description="Gal80p-like C-terminal" evidence="2">
    <location>
        <begin position="98"/>
        <end position="248"/>
    </location>
</feature>
<keyword evidence="4" id="KW-1185">Reference proteome</keyword>
<evidence type="ECO:0008006" key="5">
    <source>
        <dbReference type="Google" id="ProtNLM"/>
    </source>
</evidence>
<dbReference type="Gene3D" id="3.30.360.10">
    <property type="entry name" value="Dihydrodipicolinate Reductase, domain 2"/>
    <property type="match status" value="1"/>
</dbReference>
<organism evidence="3 4">
    <name type="scientific">Neofusicoccum ribis</name>
    <dbReference type="NCBI Taxonomy" id="45134"/>
    <lineage>
        <taxon>Eukaryota</taxon>
        <taxon>Fungi</taxon>
        <taxon>Dikarya</taxon>
        <taxon>Ascomycota</taxon>
        <taxon>Pezizomycotina</taxon>
        <taxon>Dothideomycetes</taxon>
        <taxon>Dothideomycetes incertae sedis</taxon>
        <taxon>Botryosphaeriales</taxon>
        <taxon>Botryosphaeriaceae</taxon>
        <taxon>Neofusicoccum</taxon>
    </lineage>
</organism>
<sequence length="332" mass="36626">MAPIRLAIIGLSAANPPAAGLAPDDLAQDADVDFVVCSTRVDKHYETIKPSITAGKAVFVEWPLASNISQVRELAGLARERESRTLIGLQWPATAPLLTVRKILEEGRIGKVLSSEVKARGGTSDRDAVPEPLRYFTQLEVGGNMITIGFGHLWEFLQYVLGDAQDIRSRLQLQRPEVGLISPKTATIAETINSNVPDLAFVTASLKGDKYVQDGASLLISFRRGQPFPGEPHLTWTIRGQTGEIKFTAEGGMTPRTMASSPVRIALHDFSTNQVQDVNWSWEPWRLELPIAARGVAGLYEAYARGDETAYSNFEHAEKRHEQLEDVLRGWR</sequence>
<evidence type="ECO:0000259" key="2">
    <source>
        <dbReference type="Pfam" id="PF22685"/>
    </source>
</evidence>
<dbReference type="PANTHER" id="PTHR43708:SF1">
    <property type="entry name" value="GALACTOSE_LACTOSE METABOLISM REGULATORY PROTEIN GAL80"/>
    <property type="match status" value="1"/>
</dbReference>
<evidence type="ECO:0000313" key="3">
    <source>
        <dbReference type="EMBL" id="KAL1616836.1"/>
    </source>
</evidence>
<dbReference type="Proteomes" id="UP001521116">
    <property type="component" value="Unassembled WGS sequence"/>
</dbReference>
<reference evidence="3 4" key="1">
    <citation type="submission" date="2024-02" db="EMBL/GenBank/DDBJ databases">
        <title>De novo assembly and annotation of 12 fungi associated with fruit tree decline syndrome in Ontario, Canada.</title>
        <authorList>
            <person name="Sulman M."/>
            <person name="Ellouze W."/>
            <person name="Ilyukhin E."/>
        </authorList>
    </citation>
    <scope>NUCLEOTIDE SEQUENCE [LARGE SCALE GENOMIC DNA]</scope>
    <source>
        <strain evidence="3 4">M1-105</strain>
    </source>
</reference>
<evidence type="ECO:0000313" key="4">
    <source>
        <dbReference type="Proteomes" id="UP001521116"/>
    </source>
</evidence>
<evidence type="ECO:0000259" key="1">
    <source>
        <dbReference type="Pfam" id="PF01408"/>
    </source>
</evidence>
<dbReference type="EMBL" id="JAJVDC020000253">
    <property type="protein sequence ID" value="KAL1616836.1"/>
    <property type="molecule type" value="Genomic_DNA"/>
</dbReference>
<protein>
    <recommendedName>
        <fullName evidence="5">Gfo/Idh/MocA-like oxidoreductase N-terminal domain-containing protein</fullName>
    </recommendedName>
</protein>
<comment type="caution">
    <text evidence="3">The sequence shown here is derived from an EMBL/GenBank/DDBJ whole genome shotgun (WGS) entry which is preliminary data.</text>
</comment>
<feature type="domain" description="Gfo/Idh/MocA-like oxidoreductase N-terminal" evidence="1">
    <location>
        <begin position="23"/>
        <end position="85"/>
    </location>
</feature>
<dbReference type="InterPro" id="IPR055080">
    <property type="entry name" value="Gal80p-like_C"/>
</dbReference>
<dbReference type="Pfam" id="PF22685">
    <property type="entry name" value="Gal80p_C-like"/>
    <property type="match status" value="1"/>
</dbReference>
<dbReference type="Pfam" id="PF01408">
    <property type="entry name" value="GFO_IDH_MocA"/>
    <property type="match status" value="1"/>
</dbReference>
<accession>A0ABR3SCQ8</accession>